<organism evidence="4 5">
    <name type="scientific">Mytilus galloprovincialis</name>
    <name type="common">Mediterranean mussel</name>
    <dbReference type="NCBI Taxonomy" id="29158"/>
    <lineage>
        <taxon>Eukaryota</taxon>
        <taxon>Metazoa</taxon>
        <taxon>Spiralia</taxon>
        <taxon>Lophotrochozoa</taxon>
        <taxon>Mollusca</taxon>
        <taxon>Bivalvia</taxon>
        <taxon>Autobranchia</taxon>
        <taxon>Pteriomorphia</taxon>
        <taxon>Mytilida</taxon>
        <taxon>Mytiloidea</taxon>
        <taxon>Mytilidae</taxon>
        <taxon>Mytilinae</taxon>
        <taxon>Mytilus</taxon>
    </lineage>
</organism>
<evidence type="ECO:0000313" key="5">
    <source>
        <dbReference type="Proteomes" id="UP000596742"/>
    </source>
</evidence>
<keyword evidence="1" id="KW-0677">Repeat</keyword>
<dbReference type="InterPro" id="IPR036770">
    <property type="entry name" value="Ankyrin_rpt-contain_sf"/>
</dbReference>
<feature type="repeat" description="ANK" evidence="3">
    <location>
        <begin position="50"/>
        <end position="82"/>
    </location>
</feature>
<name>A0A8B6F506_MYTGA</name>
<dbReference type="Gene3D" id="1.25.40.20">
    <property type="entry name" value="Ankyrin repeat-containing domain"/>
    <property type="match status" value="1"/>
</dbReference>
<dbReference type="OrthoDB" id="19174at2759"/>
<dbReference type="PROSITE" id="PS50297">
    <property type="entry name" value="ANK_REP_REGION"/>
    <property type="match status" value="2"/>
</dbReference>
<dbReference type="SUPFAM" id="SSF48403">
    <property type="entry name" value="Ankyrin repeat"/>
    <property type="match status" value="1"/>
</dbReference>
<dbReference type="SMART" id="SM00248">
    <property type="entry name" value="ANK"/>
    <property type="match status" value="2"/>
</dbReference>
<evidence type="ECO:0000313" key="4">
    <source>
        <dbReference type="EMBL" id="VDI44720.1"/>
    </source>
</evidence>
<evidence type="ECO:0000256" key="1">
    <source>
        <dbReference type="ARBA" id="ARBA00022737"/>
    </source>
</evidence>
<evidence type="ECO:0000256" key="3">
    <source>
        <dbReference type="PROSITE-ProRule" id="PRU00023"/>
    </source>
</evidence>
<proteinExistence type="predicted"/>
<gene>
    <name evidence="4" type="ORF">MGAL_10B001896</name>
</gene>
<evidence type="ECO:0000256" key="2">
    <source>
        <dbReference type="ARBA" id="ARBA00023043"/>
    </source>
</evidence>
<dbReference type="PANTHER" id="PTHR24180:SF45">
    <property type="entry name" value="POLY [ADP-RIBOSE] POLYMERASE TANKYRASE"/>
    <property type="match status" value="1"/>
</dbReference>
<keyword evidence="2 3" id="KW-0040">ANK repeat</keyword>
<dbReference type="AlphaFoldDB" id="A0A8B6F506"/>
<dbReference type="EMBL" id="UYJE01006288">
    <property type="protein sequence ID" value="VDI44720.1"/>
    <property type="molecule type" value="Genomic_DNA"/>
</dbReference>
<dbReference type="PANTHER" id="PTHR24180">
    <property type="entry name" value="CYCLIN-DEPENDENT KINASE INHIBITOR 2C-RELATED"/>
    <property type="match status" value="1"/>
</dbReference>
<protein>
    <submittedName>
        <fullName evidence="4">Uncharacterized protein</fullName>
    </submittedName>
</protein>
<dbReference type="InterPro" id="IPR002110">
    <property type="entry name" value="Ankyrin_rpt"/>
</dbReference>
<accession>A0A8B6F506</accession>
<dbReference type="InterPro" id="IPR051637">
    <property type="entry name" value="Ank_repeat_dom-contain_49"/>
</dbReference>
<dbReference type="Pfam" id="PF12796">
    <property type="entry name" value="Ank_2"/>
    <property type="match status" value="1"/>
</dbReference>
<keyword evidence="5" id="KW-1185">Reference proteome</keyword>
<reference evidence="4" key="1">
    <citation type="submission" date="2018-11" db="EMBL/GenBank/DDBJ databases">
        <authorList>
            <person name="Alioto T."/>
            <person name="Alioto T."/>
        </authorList>
    </citation>
    <scope>NUCLEOTIDE SEQUENCE</scope>
</reference>
<dbReference type="PROSITE" id="PS50088">
    <property type="entry name" value="ANK_REPEAT"/>
    <property type="match status" value="2"/>
</dbReference>
<sequence>MDKFPPPVPPRRNTKNLDELVGDLINEHFSKKQASFFNNKDEINRRHFKTGETPLHIAIRQKKKECVEKLILLGVMRNTKDRIGNKPIHTAAIYGYTDVIELLLKEETEFVHEINDRILCYIADLLMLNDKNQRHEIPSYFTERNTFASGSSVWPFSICRIAD</sequence>
<comment type="caution">
    <text evidence="4">The sequence shown here is derived from an EMBL/GenBank/DDBJ whole genome shotgun (WGS) entry which is preliminary data.</text>
</comment>
<dbReference type="Proteomes" id="UP000596742">
    <property type="component" value="Unassembled WGS sequence"/>
</dbReference>
<feature type="repeat" description="ANK" evidence="3">
    <location>
        <begin position="83"/>
        <end position="105"/>
    </location>
</feature>